<organism evidence="4 5">
    <name type="scientific">Heliocybe sulcata</name>
    <dbReference type="NCBI Taxonomy" id="5364"/>
    <lineage>
        <taxon>Eukaryota</taxon>
        <taxon>Fungi</taxon>
        <taxon>Dikarya</taxon>
        <taxon>Basidiomycota</taxon>
        <taxon>Agaricomycotina</taxon>
        <taxon>Agaricomycetes</taxon>
        <taxon>Gloeophyllales</taxon>
        <taxon>Gloeophyllaceae</taxon>
        <taxon>Heliocybe</taxon>
    </lineage>
</organism>
<dbReference type="InterPro" id="IPR052953">
    <property type="entry name" value="Ser-rich/MCO-related"/>
</dbReference>
<evidence type="ECO:0008006" key="6">
    <source>
        <dbReference type="Google" id="ProtNLM"/>
    </source>
</evidence>
<sequence length="398" mass="41121">MVSSLVSICLTALFLWPGLARSQTTHLVTVGTSGSFYDPPTVSAQKGDIVRFLFTSSDHTVTQSTYENPCIPLPGGFNSGLIGPAINASANTLSWDLVVADDTQPIWYFCEGTSPVSHCAAGMAGVINPPSITEWDNFISAAKAVSGTPSPTPALFLTGVGAYATQAPIPVLSLSATPSSDVSAISSLSIMFATSTSSSSPTSAPSPASRTPIGPIVGGVVGGVAAVSIITVLTILLCRAKRSARRHTPDGDDGGQMGQKESQAASYAPPLVPNRPQPEYLQHGSPVQAYGPQWAPLPNAQFNAGSPQLGTRQLPRPPTDYGHLAAQPSIHDIAHEVVALLKNEGSGFTAATRGPEPAPPTSTPAPGNARPSMDYADSPGNRRVASPLSATYPPQYEA</sequence>
<feature type="signal peptide" evidence="3">
    <location>
        <begin position="1"/>
        <end position="22"/>
    </location>
</feature>
<name>A0A5C3MQD9_9AGAM</name>
<feature type="transmembrane region" description="Helical" evidence="2">
    <location>
        <begin position="216"/>
        <end position="238"/>
    </location>
</feature>
<evidence type="ECO:0000313" key="4">
    <source>
        <dbReference type="EMBL" id="TFK47160.1"/>
    </source>
</evidence>
<keyword evidence="2" id="KW-0812">Transmembrane</keyword>
<dbReference type="CDD" id="cd00920">
    <property type="entry name" value="Cupredoxin"/>
    <property type="match status" value="1"/>
</dbReference>
<keyword evidence="2" id="KW-1133">Transmembrane helix</keyword>
<gene>
    <name evidence="4" type="ORF">OE88DRAFT_820982</name>
</gene>
<dbReference type="OrthoDB" id="1921208at2759"/>
<dbReference type="AlphaFoldDB" id="A0A5C3MQD9"/>
<keyword evidence="2" id="KW-0472">Membrane</keyword>
<feature type="compositionally biased region" description="Polar residues" evidence="1">
    <location>
        <begin position="300"/>
        <end position="311"/>
    </location>
</feature>
<feature type="chain" id="PRO_5022756969" description="Cupredoxin" evidence="3">
    <location>
        <begin position="23"/>
        <end position="398"/>
    </location>
</feature>
<accession>A0A5C3MQD9</accession>
<protein>
    <recommendedName>
        <fullName evidence="6">Cupredoxin</fullName>
    </recommendedName>
</protein>
<feature type="region of interest" description="Disordered" evidence="1">
    <location>
        <begin position="347"/>
        <end position="398"/>
    </location>
</feature>
<evidence type="ECO:0000256" key="1">
    <source>
        <dbReference type="SAM" id="MobiDB-lite"/>
    </source>
</evidence>
<evidence type="ECO:0000256" key="3">
    <source>
        <dbReference type="SAM" id="SignalP"/>
    </source>
</evidence>
<dbReference type="InterPro" id="IPR036259">
    <property type="entry name" value="MFS_trans_sf"/>
</dbReference>
<dbReference type="InterPro" id="IPR008972">
    <property type="entry name" value="Cupredoxin"/>
</dbReference>
<dbReference type="Proteomes" id="UP000305948">
    <property type="component" value="Unassembled WGS sequence"/>
</dbReference>
<dbReference type="SUPFAM" id="SSF49503">
    <property type="entry name" value="Cupredoxins"/>
    <property type="match status" value="1"/>
</dbReference>
<dbReference type="SUPFAM" id="SSF103473">
    <property type="entry name" value="MFS general substrate transporter"/>
    <property type="match status" value="1"/>
</dbReference>
<keyword evidence="5" id="KW-1185">Reference proteome</keyword>
<reference evidence="4 5" key="1">
    <citation type="journal article" date="2019" name="Nat. Ecol. Evol.">
        <title>Megaphylogeny resolves global patterns of mushroom evolution.</title>
        <authorList>
            <person name="Varga T."/>
            <person name="Krizsan K."/>
            <person name="Foldi C."/>
            <person name="Dima B."/>
            <person name="Sanchez-Garcia M."/>
            <person name="Sanchez-Ramirez S."/>
            <person name="Szollosi G.J."/>
            <person name="Szarkandi J.G."/>
            <person name="Papp V."/>
            <person name="Albert L."/>
            <person name="Andreopoulos W."/>
            <person name="Angelini C."/>
            <person name="Antonin V."/>
            <person name="Barry K.W."/>
            <person name="Bougher N.L."/>
            <person name="Buchanan P."/>
            <person name="Buyck B."/>
            <person name="Bense V."/>
            <person name="Catcheside P."/>
            <person name="Chovatia M."/>
            <person name="Cooper J."/>
            <person name="Damon W."/>
            <person name="Desjardin D."/>
            <person name="Finy P."/>
            <person name="Geml J."/>
            <person name="Haridas S."/>
            <person name="Hughes K."/>
            <person name="Justo A."/>
            <person name="Karasinski D."/>
            <person name="Kautmanova I."/>
            <person name="Kiss B."/>
            <person name="Kocsube S."/>
            <person name="Kotiranta H."/>
            <person name="LaButti K.M."/>
            <person name="Lechner B.E."/>
            <person name="Liimatainen K."/>
            <person name="Lipzen A."/>
            <person name="Lukacs Z."/>
            <person name="Mihaltcheva S."/>
            <person name="Morgado L.N."/>
            <person name="Niskanen T."/>
            <person name="Noordeloos M.E."/>
            <person name="Ohm R.A."/>
            <person name="Ortiz-Santana B."/>
            <person name="Ovrebo C."/>
            <person name="Racz N."/>
            <person name="Riley R."/>
            <person name="Savchenko A."/>
            <person name="Shiryaev A."/>
            <person name="Soop K."/>
            <person name="Spirin V."/>
            <person name="Szebenyi C."/>
            <person name="Tomsovsky M."/>
            <person name="Tulloss R.E."/>
            <person name="Uehling J."/>
            <person name="Grigoriev I.V."/>
            <person name="Vagvolgyi C."/>
            <person name="Papp T."/>
            <person name="Martin F.M."/>
            <person name="Miettinen O."/>
            <person name="Hibbett D.S."/>
            <person name="Nagy L.G."/>
        </authorList>
    </citation>
    <scope>NUCLEOTIDE SEQUENCE [LARGE SCALE GENOMIC DNA]</scope>
    <source>
        <strain evidence="4 5">OMC1185</strain>
    </source>
</reference>
<dbReference type="PANTHER" id="PTHR34883">
    <property type="entry name" value="SERINE-RICH PROTEIN, PUTATIVE-RELATED-RELATED"/>
    <property type="match status" value="1"/>
</dbReference>
<evidence type="ECO:0000256" key="2">
    <source>
        <dbReference type="SAM" id="Phobius"/>
    </source>
</evidence>
<proteinExistence type="predicted"/>
<dbReference type="Gene3D" id="2.60.40.420">
    <property type="entry name" value="Cupredoxins - blue copper proteins"/>
    <property type="match status" value="1"/>
</dbReference>
<dbReference type="EMBL" id="ML213525">
    <property type="protein sequence ID" value="TFK47160.1"/>
    <property type="molecule type" value="Genomic_DNA"/>
</dbReference>
<feature type="region of interest" description="Disordered" evidence="1">
    <location>
        <begin position="242"/>
        <end position="315"/>
    </location>
</feature>
<evidence type="ECO:0000313" key="5">
    <source>
        <dbReference type="Proteomes" id="UP000305948"/>
    </source>
</evidence>
<dbReference type="PANTHER" id="PTHR34883:SF8">
    <property type="entry name" value="EXTRACELLULAR SERINE-RICH PROTEIN (AFU_ORTHOLOGUE AFUA_6G00670)"/>
    <property type="match status" value="1"/>
</dbReference>
<keyword evidence="3" id="KW-0732">Signal</keyword>